<evidence type="ECO:0000313" key="1">
    <source>
        <dbReference type="EMBL" id="JAH48575.1"/>
    </source>
</evidence>
<sequence length="40" mass="4684">MPGIFRLEFQKRLISKATHNYESQGNLSVQRPHNVRFGNL</sequence>
<accession>A0A0E9T6K4</accession>
<dbReference type="AlphaFoldDB" id="A0A0E9T6K4"/>
<reference evidence="1" key="2">
    <citation type="journal article" date="2015" name="Fish Shellfish Immunol.">
        <title>Early steps in the European eel (Anguilla anguilla)-Vibrio vulnificus interaction in the gills: Role of the RtxA13 toxin.</title>
        <authorList>
            <person name="Callol A."/>
            <person name="Pajuelo D."/>
            <person name="Ebbesson L."/>
            <person name="Teles M."/>
            <person name="MacKenzie S."/>
            <person name="Amaro C."/>
        </authorList>
    </citation>
    <scope>NUCLEOTIDE SEQUENCE</scope>
</reference>
<reference evidence="1" key="1">
    <citation type="submission" date="2014-11" db="EMBL/GenBank/DDBJ databases">
        <authorList>
            <person name="Amaro Gonzalez C."/>
        </authorList>
    </citation>
    <scope>NUCLEOTIDE SEQUENCE</scope>
</reference>
<protein>
    <submittedName>
        <fullName evidence="1">Uncharacterized protein</fullName>
    </submittedName>
</protein>
<dbReference type="EMBL" id="GBXM01060002">
    <property type="protein sequence ID" value="JAH48575.1"/>
    <property type="molecule type" value="Transcribed_RNA"/>
</dbReference>
<name>A0A0E9T6K4_ANGAN</name>
<organism evidence="1">
    <name type="scientific">Anguilla anguilla</name>
    <name type="common">European freshwater eel</name>
    <name type="synonym">Muraena anguilla</name>
    <dbReference type="NCBI Taxonomy" id="7936"/>
    <lineage>
        <taxon>Eukaryota</taxon>
        <taxon>Metazoa</taxon>
        <taxon>Chordata</taxon>
        <taxon>Craniata</taxon>
        <taxon>Vertebrata</taxon>
        <taxon>Euteleostomi</taxon>
        <taxon>Actinopterygii</taxon>
        <taxon>Neopterygii</taxon>
        <taxon>Teleostei</taxon>
        <taxon>Anguilliformes</taxon>
        <taxon>Anguillidae</taxon>
        <taxon>Anguilla</taxon>
    </lineage>
</organism>
<proteinExistence type="predicted"/>